<evidence type="ECO:0000313" key="2">
    <source>
        <dbReference type="Proteomes" id="UP000660262"/>
    </source>
</evidence>
<proteinExistence type="predicted"/>
<gene>
    <name evidence="1" type="ORF">PPROV_000135100</name>
</gene>
<protein>
    <submittedName>
        <fullName evidence="1">Uncharacterized protein</fullName>
    </submittedName>
</protein>
<dbReference type="SUPFAM" id="SSF48371">
    <property type="entry name" value="ARM repeat"/>
    <property type="match status" value="1"/>
</dbReference>
<comment type="caution">
    <text evidence="1">The sequence shown here is derived from an EMBL/GenBank/DDBJ whole genome shotgun (WGS) entry which is preliminary data.</text>
</comment>
<accession>A0A830H6C4</accession>
<evidence type="ECO:0000313" key="1">
    <source>
        <dbReference type="EMBL" id="GHP02595.1"/>
    </source>
</evidence>
<sequence>MPPQIPPPQQQQYVLAWSSPVILAAAAKAAAFANSNGDGEDEQHAMYNIDTWRALAHRLAAPDEPDAVRDAACASLCRVMRLVNKHKWQSDETALACMLRALATNDARARARAWRVLAAMASNTTPMTTWTQGSAEIKHRALETLRLAPDESEWHAALGAARALTHDDGAFAAAAGQLAVDALSELRDPLEAHAACVPRRHGVADADVERRRALASLLADAAAAPPPTGPAVLAAAVRRYLCTPGGVPTHHEQAAFAASSTVCVTAEDGESKVPRSALAKLGATMPPPLLALAAAAAALASGNNSSEKEHDAQQICALAKATLDRAQALEDASSSAGTRAVAYRAAAAAAAACPNVLTSMPSEMRDAAADDASVSDVRTVGAAAAAETALLLLRTLRDSTALSTARHICGACMVQLKGAESSPIPSVLAVLTAVDALLPPSTESDAVLCSSASLWCTAELSSTAFVHHLEDGYAKMLGSANAADAEALEQRVDEAFAYPGTRQWLSHHLGICSDVLSQHITVPAGKRKRDSETTAAAAADIVRKIFERRAAQASKGGDDDDDDDDDVVKVLLEECKI</sequence>
<organism evidence="1 2">
    <name type="scientific">Pycnococcus provasolii</name>
    <dbReference type="NCBI Taxonomy" id="41880"/>
    <lineage>
        <taxon>Eukaryota</taxon>
        <taxon>Viridiplantae</taxon>
        <taxon>Chlorophyta</taxon>
        <taxon>Pseudoscourfieldiophyceae</taxon>
        <taxon>Pseudoscourfieldiales</taxon>
        <taxon>Pycnococcaceae</taxon>
        <taxon>Pycnococcus</taxon>
    </lineage>
</organism>
<reference evidence="1" key="1">
    <citation type="submission" date="2020-10" db="EMBL/GenBank/DDBJ databases">
        <title>Unveiling of a novel bifunctional photoreceptor, Dualchrome1, isolated from a cosmopolitan green alga.</title>
        <authorList>
            <person name="Suzuki S."/>
            <person name="Kawachi M."/>
        </authorList>
    </citation>
    <scope>NUCLEOTIDE SEQUENCE</scope>
    <source>
        <strain evidence="1">NIES 2893</strain>
    </source>
</reference>
<dbReference type="EMBL" id="BNJQ01000003">
    <property type="protein sequence ID" value="GHP02595.1"/>
    <property type="molecule type" value="Genomic_DNA"/>
</dbReference>
<dbReference type="AlphaFoldDB" id="A0A830H6C4"/>
<keyword evidence="2" id="KW-1185">Reference proteome</keyword>
<name>A0A830H6C4_9CHLO</name>
<dbReference type="Proteomes" id="UP000660262">
    <property type="component" value="Unassembled WGS sequence"/>
</dbReference>
<dbReference type="InterPro" id="IPR016024">
    <property type="entry name" value="ARM-type_fold"/>
</dbReference>